<dbReference type="InterPro" id="IPR010730">
    <property type="entry name" value="HET"/>
</dbReference>
<dbReference type="PANTHER" id="PTHR33112:SF16">
    <property type="entry name" value="HETEROKARYON INCOMPATIBILITY DOMAIN-CONTAINING PROTEIN"/>
    <property type="match status" value="1"/>
</dbReference>
<proteinExistence type="predicted"/>
<gene>
    <name evidence="3" type="ORF">CC86DRAFT_114775</name>
</gene>
<evidence type="ECO:0000259" key="2">
    <source>
        <dbReference type="Pfam" id="PF06985"/>
    </source>
</evidence>
<dbReference type="EMBL" id="MU006240">
    <property type="protein sequence ID" value="KAF2820552.1"/>
    <property type="molecule type" value="Genomic_DNA"/>
</dbReference>
<name>A0A6A6ZHD6_9PLEO</name>
<protein>
    <recommendedName>
        <fullName evidence="2">Heterokaryon incompatibility domain-containing protein</fullName>
    </recommendedName>
</protein>
<sequence length="711" mass="81984">MKNDLHKTFGEIFKDDISALLKQLVEIQQYQNHRNESLEWALKLRFLDISRAPNLARVSRERDIWSVNYGTDGEPIQTRADRPKLSIPIVEEDDSDEPPVYMAVSWKWVGRAENVPFGCNHNDSFRYYIRRPGSRSRPHATSFPDKHMDRVIQVAQSQGITKIWIDTECIYQRDGDGDMYPRDKELGVQVMDLVYEDGKMSVGLLTTPLIHQGEVDTLASLLNGDIFVGGHTKSFAIKPHVDVSKVQMLILRILSDPRWSRAWIFQEDHLASYGMTLLIPHSEHIDTTKMYDFGNVTGELQVKMWLFRECVTAFCLAQPDIQRWPTDEILRKAKRYKTFNSTSLEMYPTTTYPVLSDICSRSIEKEEDRIAILANALRFSTRLDTSDASPLVSSDNYSLSAILFALILLNGEILYSNDDILHHTVQSYLKESQFVIKAPHPRREQYFIDHCRFRNPTITMQGIETQGWLFELFVGRINSLDANQGNRSNCISLSQIEKIAVRNMRKNEDSQAREPRSILNKVDQAIVEMIVSKLDEAWPQCRLVELMRRNLRIDRKPPPHGEEDPATSIMLKMMAAVVQTLEKGQEARLARPVSEPQDSPPSALFISPQDWSTDDKQDAVSPMYVYTSWDNPRGKYRQERLASLEVAPYDKRHWAQNGRRLIEGSFLRSYAWVNGIWDARGKPMEKYVFPFVGDGARTSTKRKRVDEDEDE</sequence>
<evidence type="ECO:0000256" key="1">
    <source>
        <dbReference type="SAM" id="MobiDB-lite"/>
    </source>
</evidence>
<dbReference type="OrthoDB" id="270167at2759"/>
<keyword evidence="4" id="KW-1185">Reference proteome</keyword>
<dbReference type="Pfam" id="PF06985">
    <property type="entry name" value="HET"/>
    <property type="match status" value="1"/>
</dbReference>
<organism evidence="3 4">
    <name type="scientific">Ophiobolus disseminans</name>
    <dbReference type="NCBI Taxonomy" id="1469910"/>
    <lineage>
        <taxon>Eukaryota</taxon>
        <taxon>Fungi</taxon>
        <taxon>Dikarya</taxon>
        <taxon>Ascomycota</taxon>
        <taxon>Pezizomycotina</taxon>
        <taxon>Dothideomycetes</taxon>
        <taxon>Pleosporomycetidae</taxon>
        <taxon>Pleosporales</taxon>
        <taxon>Pleosporineae</taxon>
        <taxon>Phaeosphaeriaceae</taxon>
        <taxon>Ophiobolus</taxon>
    </lineage>
</organism>
<dbReference type="PANTHER" id="PTHR33112">
    <property type="entry name" value="DOMAIN PROTEIN, PUTATIVE-RELATED"/>
    <property type="match status" value="1"/>
</dbReference>
<dbReference type="Proteomes" id="UP000799424">
    <property type="component" value="Unassembled WGS sequence"/>
</dbReference>
<feature type="domain" description="Heterokaryon incompatibility" evidence="2">
    <location>
        <begin position="101"/>
        <end position="267"/>
    </location>
</feature>
<dbReference type="AlphaFoldDB" id="A0A6A6ZHD6"/>
<evidence type="ECO:0000313" key="4">
    <source>
        <dbReference type="Proteomes" id="UP000799424"/>
    </source>
</evidence>
<reference evidence="3" key="1">
    <citation type="journal article" date="2020" name="Stud. Mycol.">
        <title>101 Dothideomycetes genomes: a test case for predicting lifestyles and emergence of pathogens.</title>
        <authorList>
            <person name="Haridas S."/>
            <person name="Albert R."/>
            <person name="Binder M."/>
            <person name="Bloem J."/>
            <person name="Labutti K."/>
            <person name="Salamov A."/>
            <person name="Andreopoulos B."/>
            <person name="Baker S."/>
            <person name="Barry K."/>
            <person name="Bills G."/>
            <person name="Bluhm B."/>
            <person name="Cannon C."/>
            <person name="Castanera R."/>
            <person name="Culley D."/>
            <person name="Daum C."/>
            <person name="Ezra D."/>
            <person name="Gonzalez J."/>
            <person name="Henrissat B."/>
            <person name="Kuo A."/>
            <person name="Liang C."/>
            <person name="Lipzen A."/>
            <person name="Lutzoni F."/>
            <person name="Magnuson J."/>
            <person name="Mondo S."/>
            <person name="Nolan M."/>
            <person name="Ohm R."/>
            <person name="Pangilinan J."/>
            <person name="Park H.-J."/>
            <person name="Ramirez L."/>
            <person name="Alfaro M."/>
            <person name="Sun H."/>
            <person name="Tritt A."/>
            <person name="Yoshinaga Y."/>
            <person name="Zwiers L.-H."/>
            <person name="Turgeon B."/>
            <person name="Goodwin S."/>
            <person name="Spatafora J."/>
            <person name="Crous P."/>
            <person name="Grigoriev I."/>
        </authorList>
    </citation>
    <scope>NUCLEOTIDE SEQUENCE</scope>
    <source>
        <strain evidence="3">CBS 113818</strain>
    </source>
</reference>
<accession>A0A6A6ZHD6</accession>
<feature type="region of interest" description="Disordered" evidence="1">
    <location>
        <begin position="586"/>
        <end position="616"/>
    </location>
</feature>
<evidence type="ECO:0000313" key="3">
    <source>
        <dbReference type="EMBL" id="KAF2820552.1"/>
    </source>
</evidence>